<dbReference type="Proteomes" id="UP001238088">
    <property type="component" value="Unassembled WGS sequence"/>
</dbReference>
<gene>
    <name evidence="1" type="ORF">J2S17_002878</name>
</gene>
<evidence type="ECO:0000313" key="1">
    <source>
        <dbReference type="EMBL" id="MDQ0270992.1"/>
    </source>
</evidence>
<comment type="caution">
    <text evidence="1">The sequence shown here is derived from an EMBL/GenBank/DDBJ whole genome shotgun (WGS) entry which is preliminary data.</text>
</comment>
<dbReference type="EMBL" id="JAUSUB010000011">
    <property type="protein sequence ID" value="MDQ0270992.1"/>
    <property type="molecule type" value="Genomic_DNA"/>
</dbReference>
<dbReference type="Pfam" id="PF08863">
    <property type="entry name" value="YolD"/>
    <property type="match status" value="1"/>
</dbReference>
<organism evidence="1 2">
    <name type="scientific">Cytobacillus purgationiresistens</name>
    <dbReference type="NCBI Taxonomy" id="863449"/>
    <lineage>
        <taxon>Bacteria</taxon>
        <taxon>Bacillati</taxon>
        <taxon>Bacillota</taxon>
        <taxon>Bacilli</taxon>
        <taxon>Bacillales</taxon>
        <taxon>Bacillaceae</taxon>
        <taxon>Cytobacillus</taxon>
    </lineage>
</organism>
<protein>
    <recommendedName>
        <fullName evidence="3">YolD-like protein</fullName>
    </recommendedName>
</protein>
<proteinExistence type="predicted"/>
<keyword evidence="2" id="KW-1185">Reference proteome</keyword>
<name>A0ABU0AIE3_9BACI</name>
<accession>A0ABU0AIE3</accession>
<dbReference type="InterPro" id="IPR014962">
    <property type="entry name" value="YolD"/>
</dbReference>
<evidence type="ECO:0008006" key="3">
    <source>
        <dbReference type="Google" id="ProtNLM"/>
    </source>
</evidence>
<evidence type="ECO:0000313" key="2">
    <source>
        <dbReference type="Proteomes" id="UP001238088"/>
    </source>
</evidence>
<sequence>MNFKKQNKQNQLIERITNHHLVVGIDILSSLMCSGIKKAPCHFIFPLSRIIIPSPVSYYMQTLVLLSIEIEQKFVWNYRKEEQRGESNMGVKMPMKTKPQRPTRDEFDMEELGNAVVEAHREKNEVLITLWQRETIQGKIVKLDGQTQLIHIESGYETIKVKFINILKIESATVE</sequence>
<reference evidence="1 2" key="1">
    <citation type="submission" date="2023-07" db="EMBL/GenBank/DDBJ databases">
        <title>Genomic Encyclopedia of Type Strains, Phase IV (KMG-IV): sequencing the most valuable type-strain genomes for metagenomic binning, comparative biology and taxonomic classification.</title>
        <authorList>
            <person name="Goeker M."/>
        </authorList>
    </citation>
    <scope>NUCLEOTIDE SEQUENCE [LARGE SCALE GENOMIC DNA]</scope>
    <source>
        <strain evidence="1 2">DSM 23494</strain>
    </source>
</reference>